<keyword evidence="2" id="KW-1185">Reference proteome</keyword>
<sequence>MNYEEVIVKIQLNIRLLNARPIDYRPLSVLQSRDVLVALAPSVVVSYSSCSSPQLDQVQESARPQKNYRRTIHGKGGECSFCWQTLEPEGRSLPLSIAFML</sequence>
<accession>A0A4Y2JP03</accession>
<reference evidence="1 2" key="1">
    <citation type="journal article" date="2019" name="Sci. Rep.">
        <title>Orb-weaving spider Araneus ventricosus genome elucidates the spidroin gene catalogue.</title>
        <authorList>
            <person name="Kono N."/>
            <person name="Nakamura H."/>
            <person name="Ohtoshi R."/>
            <person name="Moran D.A.P."/>
            <person name="Shinohara A."/>
            <person name="Yoshida Y."/>
            <person name="Fujiwara M."/>
            <person name="Mori M."/>
            <person name="Tomita M."/>
            <person name="Arakawa K."/>
        </authorList>
    </citation>
    <scope>NUCLEOTIDE SEQUENCE [LARGE SCALE GENOMIC DNA]</scope>
</reference>
<dbReference type="Proteomes" id="UP000499080">
    <property type="component" value="Unassembled WGS sequence"/>
</dbReference>
<organism evidence="1 2">
    <name type="scientific">Araneus ventricosus</name>
    <name type="common">Orbweaver spider</name>
    <name type="synonym">Epeira ventricosa</name>
    <dbReference type="NCBI Taxonomy" id="182803"/>
    <lineage>
        <taxon>Eukaryota</taxon>
        <taxon>Metazoa</taxon>
        <taxon>Ecdysozoa</taxon>
        <taxon>Arthropoda</taxon>
        <taxon>Chelicerata</taxon>
        <taxon>Arachnida</taxon>
        <taxon>Araneae</taxon>
        <taxon>Araneomorphae</taxon>
        <taxon>Entelegynae</taxon>
        <taxon>Araneoidea</taxon>
        <taxon>Araneidae</taxon>
        <taxon>Araneus</taxon>
    </lineage>
</organism>
<evidence type="ECO:0000313" key="1">
    <source>
        <dbReference type="EMBL" id="GBM91062.1"/>
    </source>
</evidence>
<evidence type="ECO:0000313" key="2">
    <source>
        <dbReference type="Proteomes" id="UP000499080"/>
    </source>
</evidence>
<comment type="caution">
    <text evidence="1">The sequence shown here is derived from an EMBL/GenBank/DDBJ whole genome shotgun (WGS) entry which is preliminary data.</text>
</comment>
<protein>
    <submittedName>
        <fullName evidence="1">Uncharacterized protein</fullName>
    </submittedName>
</protein>
<gene>
    <name evidence="1" type="ORF">AVEN_270721_1</name>
</gene>
<proteinExistence type="predicted"/>
<dbReference type="EMBL" id="BGPR01003670">
    <property type="protein sequence ID" value="GBM91062.1"/>
    <property type="molecule type" value="Genomic_DNA"/>
</dbReference>
<name>A0A4Y2JP03_ARAVE</name>
<dbReference type="AlphaFoldDB" id="A0A4Y2JP03"/>